<proteinExistence type="predicted"/>
<dbReference type="RefSeq" id="XP_060381616.1">
    <property type="nucleotide sequence ID" value="XM_060523869.1"/>
</dbReference>
<gene>
    <name evidence="2" type="ORF">CTAM01_07848</name>
</gene>
<organism evidence="2 3">
    <name type="scientific">Colletotrichum tamarilloi</name>
    <dbReference type="NCBI Taxonomy" id="1209934"/>
    <lineage>
        <taxon>Eukaryota</taxon>
        <taxon>Fungi</taxon>
        <taxon>Dikarya</taxon>
        <taxon>Ascomycota</taxon>
        <taxon>Pezizomycotina</taxon>
        <taxon>Sordariomycetes</taxon>
        <taxon>Hypocreomycetidae</taxon>
        <taxon>Glomerellales</taxon>
        <taxon>Glomerellaceae</taxon>
        <taxon>Colletotrichum</taxon>
        <taxon>Colletotrichum acutatum species complex</taxon>
    </lineage>
</organism>
<sequence length="182" mass="19644">MAAVVAVANCGQLRSDRQKKPRDARSPSERNCVEAVLLALDSSVIETDNEDRRWKSAASRKVQSLRVAVEMIIQRGWLLPMRSAAPQASGPASTPVEMQAAGGPGAGSTMTGRSSAIVQMADGALPVMYRYLTAWCFAASMLERSRLAEPLSAWQRNVSSTEGGLSLFFPDFGFVPLPSRRS</sequence>
<reference evidence="2 3" key="1">
    <citation type="submission" date="2016-10" db="EMBL/GenBank/DDBJ databases">
        <title>The genome sequence of Colletotrichum fioriniae PJ7.</title>
        <authorList>
            <person name="Baroncelli R."/>
        </authorList>
    </citation>
    <scope>NUCLEOTIDE SEQUENCE [LARGE SCALE GENOMIC DNA]</scope>
    <source>
        <strain evidence="2 3">Tom-12</strain>
    </source>
</reference>
<evidence type="ECO:0000256" key="1">
    <source>
        <dbReference type="SAM" id="MobiDB-lite"/>
    </source>
</evidence>
<evidence type="ECO:0000313" key="2">
    <source>
        <dbReference type="EMBL" id="KAK1497578.1"/>
    </source>
</evidence>
<comment type="caution">
    <text evidence="2">The sequence shown here is derived from an EMBL/GenBank/DDBJ whole genome shotgun (WGS) entry which is preliminary data.</text>
</comment>
<accession>A0ABQ9R858</accession>
<feature type="region of interest" description="Disordered" evidence="1">
    <location>
        <begin position="86"/>
        <end position="107"/>
    </location>
</feature>
<dbReference type="GeneID" id="85408107"/>
<dbReference type="EMBL" id="MLFU01000025">
    <property type="protein sequence ID" value="KAK1497578.1"/>
    <property type="molecule type" value="Genomic_DNA"/>
</dbReference>
<name>A0ABQ9R858_9PEZI</name>
<evidence type="ECO:0000313" key="3">
    <source>
        <dbReference type="Proteomes" id="UP001227543"/>
    </source>
</evidence>
<keyword evidence="3" id="KW-1185">Reference proteome</keyword>
<dbReference type="Proteomes" id="UP001227543">
    <property type="component" value="Unassembled WGS sequence"/>
</dbReference>
<protein>
    <submittedName>
        <fullName evidence="2">Uncharacterized protein</fullName>
    </submittedName>
</protein>